<accession>A0A7R9J7U5</accession>
<comment type="function">
    <text evidence="10">Mediator of sterol homeostasis involved in sterol uptake, trafficking and distribution into membranes.</text>
</comment>
<name>A0A7R9J7U5_TIMCA</name>
<dbReference type="GO" id="GO:0032366">
    <property type="term" value="P:intracellular sterol transport"/>
    <property type="evidence" value="ECO:0007669"/>
    <property type="project" value="UniProtKB-UniRule"/>
</dbReference>
<evidence type="ECO:0000313" key="11">
    <source>
        <dbReference type="EMBL" id="CAD7574318.1"/>
    </source>
</evidence>
<dbReference type="InterPro" id="IPR007290">
    <property type="entry name" value="Arv1"/>
</dbReference>
<protein>
    <recommendedName>
        <fullName evidence="10">Protein ARV</fullName>
    </recommendedName>
</protein>
<evidence type="ECO:0000256" key="6">
    <source>
        <dbReference type="ARBA" id="ARBA00022989"/>
    </source>
</evidence>
<evidence type="ECO:0000256" key="9">
    <source>
        <dbReference type="ARBA" id="ARBA00023136"/>
    </source>
</evidence>
<feature type="transmembrane region" description="Helical" evidence="10">
    <location>
        <begin position="274"/>
        <end position="297"/>
    </location>
</feature>
<evidence type="ECO:0000256" key="4">
    <source>
        <dbReference type="ARBA" id="ARBA00022692"/>
    </source>
</evidence>
<evidence type="ECO:0000256" key="7">
    <source>
        <dbReference type="ARBA" id="ARBA00023055"/>
    </source>
</evidence>
<keyword evidence="8 10" id="KW-0443">Lipid metabolism</keyword>
<reference evidence="11" key="1">
    <citation type="submission" date="2020-11" db="EMBL/GenBank/DDBJ databases">
        <authorList>
            <person name="Tran Van P."/>
        </authorList>
    </citation>
    <scope>NUCLEOTIDE SEQUENCE</scope>
</reference>
<keyword evidence="9 10" id="KW-0472">Membrane</keyword>
<feature type="transmembrane region" description="Helical" evidence="10">
    <location>
        <begin position="241"/>
        <end position="262"/>
    </location>
</feature>
<keyword evidence="3 10" id="KW-0813">Transport</keyword>
<gene>
    <name evidence="11" type="ORF">TCMB3V08_LOCUS6935</name>
</gene>
<evidence type="ECO:0000256" key="10">
    <source>
        <dbReference type="RuleBase" id="RU368065"/>
    </source>
</evidence>
<comment type="similarity">
    <text evidence="2 10">Belongs to the ARV1 family.</text>
</comment>
<dbReference type="Pfam" id="PF04161">
    <property type="entry name" value="Arv1"/>
    <property type="match status" value="1"/>
</dbReference>
<evidence type="ECO:0000256" key="1">
    <source>
        <dbReference type="ARBA" id="ARBA00004477"/>
    </source>
</evidence>
<evidence type="ECO:0000256" key="3">
    <source>
        <dbReference type="ARBA" id="ARBA00022448"/>
    </source>
</evidence>
<keyword evidence="5 10" id="KW-0256">Endoplasmic reticulum</keyword>
<proteinExistence type="inferred from homology"/>
<evidence type="ECO:0000256" key="2">
    <source>
        <dbReference type="ARBA" id="ARBA00009187"/>
    </source>
</evidence>
<comment type="subcellular location">
    <subcellularLocation>
        <location evidence="1 10">Endoplasmic reticulum membrane</location>
        <topology evidence="1 10">Multi-pass membrane protein</topology>
    </subcellularLocation>
</comment>
<keyword evidence="6 10" id="KW-1133">Transmembrane helix</keyword>
<dbReference type="EMBL" id="OE182276">
    <property type="protein sequence ID" value="CAD7574318.1"/>
    <property type="molecule type" value="Genomic_DNA"/>
</dbReference>
<evidence type="ECO:0000256" key="5">
    <source>
        <dbReference type="ARBA" id="ARBA00022824"/>
    </source>
</evidence>
<dbReference type="GO" id="GO:0016125">
    <property type="term" value="P:sterol metabolic process"/>
    <property type="evidence" value="ECO:0007669"/>
    <property type="project" value="UniProtKB-UniRule"/>
</dbReference>
<feature type="transmembrane region" description="Helical" evidence="10">
    <location>
        <begin position="342"/>
        <end position="364"/>
    </location>
</feature>
<dbReference type="PANTHER" id="PTHR47018">
    <property type="entry name" value="CXC DOMAIN-CONTAINING PROTEIN-RELATED"/>
    <property type="match status" value="1"/>
</dbReference>
<dbReference type="GO" id="GO:0005789">
    <property type="term" value="C:endoplasmic reticulum membrane"/>
    <property type="evidence" value="ECO:0007669"/>
    <property type="project" value="UniProtKB-SubCell"/>
</dbReference>
<keyword evidence="7 10" id="KW-0445">Lipid transport</keyword>
<keyword evidence="4 10" id="KW-0812">Transmembrane</keyword>
<sequence length="368" mass="41147">MEITASLAHLEIKRAQEEGVLCPSNLLHGLFVIGAYDNMDHNYSSTTSESYYHGKAISIFQIPGEGEVGEPRNFATSISCVDQSNWKVPELPDSYNVVKTVTLPPKKPPVPIASEITSYQAEQVWGRACSVIDNVPGPEGWECTRAAGEWVPVWSSLPSIWAACRELVNCSCSECRTRCSCSKAKESCQQIADKYLEYDPVNIIIDLVLLNEQAYRHILYNYNFQIDTHSQLDLFDRERSFYWTCLQTIIGSTMLFLIVCAITKVYRPPHDCHYVTLWKALVLASFCKFLLVPGLIWGDMGPVTHHYFVTGYTLLSQLKAHSGDRSTHVPSGSGCWVYKNSASFLMTPGACFVGMTLAWAAFAARRSP</sequence>
<evidence type="ECO:0000256" key="8">
    <source>
        <dbReference type="ARBA" id="ARBA00023098"/>
    </source>
</evidence>
<organism evidence="11">
    <name type="scientific">Timema californicum</name>
    <name type="common">California timema</name>
    <name type="synonym">Walking stick</name>
    <dbReference type="NCBI Taxonomy" id="61474"/>
    <lineage>
        <taxon>Eukaryota</taxon>
        <taxon>Metazoa</taxon>
        <taxon>Ecdysozoa</taxon>
        <taxon>Arthropoda</taxon>
        <taxon>Hexapoda</taxon>
        <taxon>Insecta</taxon>
        <taxon>Pterygota</taxon>
        <taxon>Neoptera</taxon>
        <taxon>Polyneoptera</taxon>
        <taxon>Phasmatodea</taxon>
        <taxon>Timematodea</taxon>
        <taxon>Timematoidea</taxon>
        <taxon>Timematidae</taxon>
        <taxon>Timema</taxon>
    </lineage>
</organism>
<dbReference type="AlphaFoldDB" id="A0A7R9J7U5"/>
<dbReference type="GO" id="GO:0097036">
    <property type="term" value="P:regulation of plasma membrane sterol distribution"/>
    <property type="evidence" value="ECO:0007669"/>
    <property type="project" value="UniProtKB-UniRule"/>
</dbReference>